<feature type="compositionally biased region" description="Basic and acidic residues" evidence="1">
    <location>
        <begin position="83"/>
        <end position="157"/>
    </location>
</feature>
<feature type="compositionally biased region" description="Polar residues" evidence="1">
    <location>
        <begin position="34"/>
        <end position="47"/>
    </location>
</feature>
<protein>
    <submittedName>
        <fullName evidence="2">Uncharacterized protein</fullName>
    </submittedName>
</protein>
<reference evidence="2" key="1">
    <citation type="submission" date="2022-08" db="EMBL/GenBank/DDBJ databases">
        <title>Novel sulphate-reducing endosymbionts in the free-living metamonad Anaeramoeba.</title>
        <authorList>
            <person name="Jerlstrom-Hultqvist J."/>
            <person name="Cepicka I."/>
            <person name="Gallot-Lavallee L."/>
            <person name="Salas-Leiva D."/>
            <person name="Curtis B.A."/>
            <person name="Zahonova K."/>
            <person name="Pipaliya S."/>
            <person name="Dacks J."/>
            <person name="Roger A.J."/>
        </authorList>
    </citation>
    <scope>NUCLEOTIDE SEQUENCE</scope>
    <source>
        <strain evidence="2">Busselton2</strain>
    </source>
</reference>
<name>A0AAV7ZAB2_9EUKA</name>
<feature type="compositionally biased region" description="Polar residues" evidence="1">
    <location>
        <begin position="217"/>
        <end position="226"/>
    </location>
</feature>
<dbReference type="Proteomes" id="UP001146793">
    <property type="component" value="Unassembled WGS sequence"/>
</dbReference>
<feature type="region of interest" description="Disordered" evidence="1">
    <location>
        <begin position="1"/>
        <end position="47"/>
    </location>
</feature>
<evidence type="ECO:0000313" key="2">
    <source>
        <dbReference type="EMBL" id="KAJ3438987.1"/>
    </source>
</evidence>
<feature type="compositionally biased region" description="Basic residues" evidence="1">
    <location>
        <begin position="158"/>
        <end position="182"/>
    </location>
</feature>
<feature type="region of interest" description="Disordered" evidence="1">
    <location>
        <begin position="207"/>
        <end position="288"/>
    </location>
</feature>
<feature type="compositionally biased region" description="Polar residues" evidence="1">
    <location>
        <begin position="64"/>
        <end position="82"/>
    </location>
</feature>
<sequence length="417" mass="49053">MTQNTEKKEPTKKNSPNLDKYLSKYSRNRSSNNKTTGQTDQNNKFTSFQYNKYRKKIDDLKKQIATTPTKSSVDDLQNGSDQKPNEKIKKETNKDNDNFKGDLKNESTKEKQKEQGSEKRKDQDKEKETRKETDLQNQKEKVPNKEIKKGIVKPHKESSKKKKKKIIKKRQSPKVTTNKKRSLIPTTNIFKSLKGGAKSIVNTIFDEKQTKTEKSSLQDQKNITNQNHKKEKETKTLNQKQDKKSKEKKEKEQQEQQEQQEQKQQKQPKEEKEEKKEKEGSHKFKKRFKLQTLKSQFQKLELGKKVNKLTNSTLPIKKMRRNSVPYSNQELTEKMIDKKVKKYFNILTTIEKNVVEMKTKKDNQLDHHLNAVHSTLEMSYQSSQTASNELMETNQTIKEMIKSIDDMTESMNLFELI</sequence>
<feature type="compositionally biased region" description="Basic and acidic residues" evidence="1">
    <location>
        <begin position="1"/>
        <end position="12"/>
    </location>
</feature>
<proteinExistence type="predicted"/>
<comment type="caution">
    <text evidence="2">The sequence shown here is derived from an EMBL/GenBank/DDBJ whole genome shotgun (WGS) entry which is preliminary data.</text>
</comment>
<gene>
    <name evidence="2" type="ORF">M0812_15002</name>
</gene>
<feature type="compositionally biased region" description="Basic and acidic residues" evidence="1">
    <location>
        <begin position="207"/>
        <end position="216"/>
    </location>
</feature>
<dbReference type="EMBL" id="JANTQA010000032">
    <property type="protein sequence ID" value="KAJ3438987.1"/>
    <property type="molecule type" value="Genomic_DNA"/>
</dbReference>
<organism evidence="2 3">
    <name type="scientific">Anaeramoeba flamelloides</name>
    <dbReference type="NCBI Taxonomy" id="1746091"/>
    <lineage>
        <taxon>Eukaryota</taxon>
        <taxon>Metamonada</taxon>
        <taxon>Anaeramoebidae</taxon>
        <taxon>Anaeramoeba</taxon>
    </lineage>
</organism>
<feature type="region of interest" description="Disordered" evidence="1">
    <location>
        <begin position="61"/>
        <end position="183"/>
    </location>
</feature>
<evidence type="ECO:0000256" key="1">
    <source>
        <dbReference type="SAM" id="MobiDB-lite"/>
    </source>
</evidence>
<accession>A0AAV7ZAB2</accession>
<feature type="compositionally biased region" description="Basic and acidic residues" evidence="1">
    <location>
        <begin position="228"/>
        <end position="282"/>
    </location>
</feature>
<dbReference type="AlphaFoldDB" id="A0AAV7ZAB2"/>
<evidence type="ECO:0000313" key="3">
    <source>
        <dbReference type="Proteomes" id="UP001146793"/>
    </source>
</evidence>